<name>A0A9P6PRF4_9FUNG</name>
<accession>A0A9P6PRF4</accession>
<gene>
    <name evidence="3" type="ORF">BG011_007971</name>
</gene>
<feature type="region of interest" description="Disordered" evidence="1">
    <location>
        <begin position="261"/>
        <end position="284"/>
    </location>
</feature>
<evidence type="ECO:0000256" key="2">
    <source>
        <dbReference type="SAM" id="SignalP"/>
    </source>
</evidence>
<evidence type="ECO:0000313" key="4">
    <source>
        <dbReference type="Proteomes" id="UP000726737"/>
    </source>
</evidence>
<dbReference type="OrthoDB" id="2437006at2759"/>
<sequence>MRFITTASVAVLLTLAAVGQAQDAQCSAVTTDYAPNGNGAYQKCYTNQVYNQGLVAQGGAPDYKDLIHQVCSKSACSHSTLTSATSKYITACAASMDAESTASSGNILQIGKSALDVFFAEPIRNAYCAEDPNAIAPPPTVPPTIPPPVYCLEADIANPSTRFVSNLAIYLTSGSIRSSQTPFFNTNGLDPKEVCSDCSKVALNATVDYLSKTVMPKIAQFYTPEFVQYWTKFVPEYNTLCKTSFTQTWPEGTLNVTVPNVPTGAPSAPATEIPTSTGTAPAPSPTGANAAGALKPVAGAATALLLAVAAML</sequence>
<feature type="signal peptide" evidence="2">
    <location>
        <begin position="1"/>
        <end position="21"/>
    </location>
</feature>
<keyword evidence="2" id="KW-0732">Signal</keyword>
<dbReference type="AlphaFoldDB" id="A0A9P6PRF4"/>
<comment type="caution">
    <text evidence="3">The sequence shown here is derived from an EMBL/GenBank/DDBJ whole genome shotgun (WGS) entry which is preliminary data.</text>
</comment>
<reference evidence="3" key="1">
    <citation type="journal article" date="2020" name="Fungal Divers.">
        <title>Resolving the Mortierellaceae phylogeny through synthesis of multi-gene phylogenetics and phylogenomics.</title>
        <authorList>
            <person name="Vandepol N."/>
            <person name="Liber J."/>
            <person name="Desiro A."/>
            <person name="Na H."/>
            <person name="Kennedy M."/>
            <person name="Barry K."/>
            <person name="Grigoriev I.V."/>
            <person name="Miller A.N."/>
            <person name="O'Donnell K."/>
            <person name="Stajich J.E."/>
            <person name="Bonito G."/>
        </authorList>
    </citation>
    <scope>NUCLEOTIDE SEQUENCE</scope>
    <source>
        <strain evidence="3">KOD948</strain>
    </source>
</reference>
<dbReference type="EMBL" id="JAAAJA010000633">
    <property type="protein sequence ID" value="KAG0250936.1"/>
    <property type="molecule type" value="Genomic_DNA"/>
</dbReference>
<protein>
    <submittedName>
        <fullName evidence="3">Uncharacterized protein</fullName>
    </submittedName>
</protein>
<feature type="chain" id="PRO_5040433631" evidence="2">
    <location>
        <begin position="22"/>
        <end position="312"/>
    </location>
</feature>
<evidence type="ECO:0000256" key="1">
    <source>
        <dbReference type="SAM" id="MobiDB-lite"/>
    </source>
</evidence>
<feature type="compositionally biased region" description="Low complexity" evidence="1">
    <location>
        <begin position="274"/>
        <end position="284"/>
    </location>
</feature>
<organism evidence="3 4">
    <name type="scientific">Mortierella polycephala</name>
    <dbReference type="NCBI Taxonomy" id="41804"/>
    <lineage>
        <taxon>Eukaryota</taxon>
        <taxon>Fungi</taxon>
        <taxon>Fungi incertae sedis</taxon>
        <taxon>Mucoromycota</taxon>
        <taxon>Mortierellomycotina</taxon>
        <taxon>Mortierellomycetes</taxon>
        <taxon>Mortierellales</taxon>
        <taxon>Mortierellaceae</taxon>
        <taxon>Mortierella</taxon>
    </lineage>
</organism>
<keyword evidence="4" id="KW-1185">Reference proteome</keyword>
<dbReference type="Proteomes" id="UP000726737">
    <property type="component" value="Unassembled WGS sequence"/>
</dbReference>
<proteinExistence type="predicted"/>
<evidence type="ECO:0000313" key="3">
    <source>
        <dbReference type="EMBL" id="KAG0250936.1"/>
    </source>
</evidence>